<reference evidence="3 4" key="1">
    <citation type="submission" date="2013-03" db="EMBL/GenBank/DDBJ databases">
        <title>The Genome Sequence of Exophiala aquamarina CBS 119918.</title>
        <authorList>
            <consortium name="The Broad Institute Genomics Platform"/>
            <person name="Cuomo C."/>
            <person name="de Hoog S."/>
            <person name="Gorbushina A."/>
            <person name="Walker B."/>
            <person name="Young S.K."/>
            <person name="Zeng Q."/>
            <person name="Gargeya S."/>
            <person name="Fitzgerald M."/>
            <person name="Haas B."/>
            <person name="Abouelleil A."/>
            <person name="Allen A.W."/>
            <person name="Alvarado L."/>
            <person name="Arachchi H.M."/>
            <person name="Berlin A.M."/>
            <person name="Chapman S.B."/>
            <person name="Gainer-Dewar J."/>
            <person name="Goldberg J."/>
            <person name="Griggs A."/>
            <person name="Gujja S."/>
            <person name="Hansen M."/>
            <person name="Howarth C."/>
            <person name="Imamovic A."/>
            <person name="Ireland A."/>
            <person name="Larimer J."/>
            <person name="McCowan C."/>
            <person name="Murphy C."/>
            <person name="Pearson M."/>
            <person name="Poon T.W."/>
            <person name="Priest M."/>
            <person name="Roberts A."/>
            <person name="Saif S."/>
            <person name="Shea T."/>
            <person name="Sisk P."/>
            <person name="Sykes S."/>
            <person name="Wortman J."/>
            <person name="Nusbaum C."/>
            <person name="Birren B."/>
        </authorList>
    </citation>
    <scope>NUCLEOTIDE SEQUENCE [LARGE SCALE GENOMIC DNA]</scope>
    <source>
        <strain evidence="3 4">CBS 119918</strain>
    </source>
</reference>
<protein>
    <recommendedName>
        <fullName evidence="5">Kelch repeat protein</fullName>
    </recommendedName>
</protein>
<dbReference type="GeneID" id="25283712"/>
<dbReference type="InterPro" id="IPR015915">
    <property type="entry name" value="Kelch-typ_b-propeller"/>
</dbReference>
<keyword evidence="4" id="KW-1185">Reference proteome</keyword>
<dbReference type="SUPFAM" id="SSF117281">
    <property type="entry name" value="Kelch motif"/>
    <property type="match status" value="2"/>
</dbReference>
<dbReference type="VEuPathDB" id="FungiDB:A1O9_08802"/>
<dbReference type="EMBL" id="AMGV01000008">
    <property type="protein sequence ID" value="KEF55148.1"/>
    <property type="molecule type" value="Genomic_DNA"/>
</dbReference>
<keyword evidence="1" id="KW-0677">Repeat</keyword>
<dbReference type="Proteomes" id="UP000027920">
    <property type="component" value="Unassembled WGS sequence"/>
</dbReference>
<evidence type="ECO:0000256" key="2">
    <source>
        <dbReference type="ARBA" id="ARBA00023004"/>
    </source>
</evidence>
<dbReference type="HOGENOM" id="CLU_030461_1_1_1"/>
<dbReference type="AlphaFoldDB" id="A0A072P794"/>
<comment type="caution">
    <text evidence="3">The sequence shown here is derived from an EMBL/GenBank/DDBJ whole genome shotgun (WGS) entry which is preliminary data.</text>
</comment>
<dbReference type="Pfam" id="PF24681">
    <property type="entry name" value="Kelch_KLHDC2_KLHL20_DRC7"/>
    <property type="match status" value="1"/>
</dbReference>
<evidence type="ECO:0000313" key="3">
    <source>
        <dbReference type="EMBL" id="KEF55148.1"/>
    </source>
</evidence>
<dbReference type="PANTHER" id="PTHR47435:SF4">
    <property type="entry name" value="KELCH REPEAT PROTEIN (AFU_ORTHOLOGUE AFUA_5G12780)"/>
    <property type="match status" value="1"/>
</dbReference>
<evidence type="ECO:0008006" key="5">
    <source>
        <dbReference type="Google" id="ProtNLM"/>
    </source>
</evidence>
<accession>A0A072P794</accession>
<proteinExistence type="predicted"/>
<dbReference type="STRING" id="1182545.A0A072P794"/>
<keyword evidence="2" id="KW-0408">Iron</keyword>
<dbReference type="Gene3D" id="2.120.10.80">
    <property type="entry name" value="Kelch-type beta propeller"/>
    <property type="match status" value="2"/>
</dbReference>
<organism evidence="3 4">
    <name type="scientific">Exophiala aquamarina CBS 119918</name>
    <dbReference type="NCBI Taxonomy" id="1182545"/>
    <lineage>
        <taxon>Eukaryota</taxon>
        <taxon>Fungi</taxon>
        <taxon>Dikarya</taxon>
        <taxon>Ascomycota</taxon>
        <taxon>Pezizomycotina</taxon>
        <taxon>Eurotiomycetes</taxon>
        <taxon>Chaetothyriomycetidae</taxon>
        <taxon>Chaetothyriales</taxon>
        <taxon>Herpotrichiellaceae</taxon>
        <taxon>Exophiala</taxon>
    </lineage>
</organism>
<sequence length="333" mass="36214">MASTTWTKLAASSSLRRSSQTLCVIGKTAYIYGGELRPREPVDSDVYQFTLSQDQIDQGGSVSRISPTSSPQPRVGSASTAFNGRLYVFSGRGGIAMAPIEENGSWWSFDPKDQAWHTIVPKNSQSPFPTGRSYHALANDGDDKIYLHSGCPEKGRLADLWVFTVTHREWQELPSAPAPARGGASIAFTNGKLWRMNGFDGTKEQGGKLDVFDPTANSWSSIAFPANGREGPAPRSVSCLLPLTVRGRKCLLTMLGESDPSNLGHQGAGKMLGDIWLFDISSQAWREVLVQGPDKPSPRGWFAADVLDESNILIQGGLSASNDRLDDLWLLQL</sequence>
<dbReference type="GO" id="GO:0019760">
    <property type="term" value="P:glucosinolate metabolic process"/>
    <property type="evidence" value="ECO:0007669"/>
    <property type="project" value="UniProtKB-ARBA"/>
</dbReference>
<name>A0A072P794_9EURO</name>
<dbReference type="RefSeq" id="XP_013257738.1">
    <property type="nucleotide sequence ID" value="XM_013402284.1"/>
</dbReference>
<gene>
    <name evidence="3" type="ORF">A1O9_08802</name>
</gene>
<dbReference type="PANTHER" id="PTHR47435">
    <property type="entry name" value="KELCH REPEAT PROTEIN (AFU_ORTHOLOGUE AFUA_5G12780)"/>
    <property type="match status" value="1"/>
</dbReference>
<evidence type="ECO:0000256" key="1">
    <source>
        <dbReference type="ARBA" id="ARBA00022737"/>
    </source>
</evidence>
<evidence type="ECO:0000313" key="4">
    <source>
        <dbReference type="Proteomes" id="UP000027920"/>
    </source>
</evidence>
<dbReference type="OrthoDB" id="10250130at2759"/>